<organism evidence="13 14">
    <name type="scientific">Shewanella loihica (strain ATCC BAA-1088 / PV-4)</name>
    <dbReference type="NCBI Taxonomy" id="323850"/>
    <lineage>
        <taxon>Bacteria</taxon>
        <taxon>Pseudomonadati</taxon>
        <taxon>Pseudomonadota</taxon>
        <taxon>Gammaproteobacteria</taxon>
        <taxon>Alteromonadales</taxon>
        <taxon>Shewanellaceae</taxon>
        <taxon>Shewanella</taxon>
    </lineage>
</organism>
<keyword evidence="5 11" id="KW-0732">Signal</keyword>
<evidence type="ECO:0000256" key="11">
    <source>
        <dbReference type="HAMAP-Rule" id="MF_00415"/>
    </source>
</evidence>
<sequence precursor="true">MTKFVMAKFVMAKSSVLVVALALVGCASTNQKPIADDPYYAPVYPEAPPTKIAATGSMYQDSQASSLYSDIKALKVGDIITVILQESTKAKKSANNELKKGSDLTLDPIYAGGGNVTISGSPIDLRYKDSMNTKRESDADQSNSLSGSISANVMQVLNNGNLVIRGEKWITINNGDEFVRLTGIVRSQDIRPDNTIDSQRVANARIQYSGTGTFADAQKVGWLSQFFMSDWWPF</sequence>
<keyword evidence="13" id="KW-0966">Cell projection</keyword>
<evidence type="ECO:0000256" key="1">
    <source>
        <dbReference type="ARBA" id="ARBA00002591"/>
    </source>
</evidence>
<dbReference type="NCBIfam" id="NF009338">
    <property type="entry name" value="PRK12698.1"/>
    <property type="match status" value="1"/>
</dbReference>
<evidence type="ECO:0000256" key="3">
    <source>
        <dbReference type="ARBA" id="ARBA00006929"/>
    </source>
</evidence>
<dbReference type="PANTHER" id="PTHR34933">
    <property type="entry name" value="FLAGELLAR L-RING PROTEIN"/>
    <property type="match status" value="1"/>
</dbReference>
<protein>
    <recommendedName>
        <fullName evidence="11">Flagellar L-ring protein</fullName>
    </recommendedName>
    <alternativeName>
        <fullName evidence="11">Basal body L-ring protein</fullName>
    </alternativeName>
</protein>
<evidence type="ECO:0000256" key="8">
    <source>
        <dbReference type="ARBA" id="ARBA00023143"/>
    </source>
</evidence>
<evidence type="ECO:0000256" key="5">
    <source>
        <dbReference type="ARBA" id="ARBA00022729"/>
    </source>
</evidence>
<comment type="subunit">
    <text evidence="4 11">The basal body constitutes a major portion of the flagellar organelle and consists of four rings (L,P,S, and M) mounted on a central rod.</text>
</comment>
<comment type="function">
    <text evidence="1 11">Assembles around the rod to form the L-ring and probably protects the motor/basal body from shearing forces during rotation.</text>
</comment>
<keyword evidence="6 11" id="KW-0472">Membrane</keyword>
<dbReference type="KEGG" id="slo:Shew_1351"/>
<gene>
    <name evidence="11" type="primary">flgH</name>
    <name evidence="13" type="ordered locus">Shew_1351</name>
</gene>
<dbReference type="GO" id="GO:0071973">
    <property type="term" value="P:bacterial-type flagellum-dependent cell motility"/>
    <property type="evidence" value="ECO:0007669"/>
    <property type="project" value="InterPro"/>
</dbReference>
<keyword evidence="9 11" id="KW-0998">Cell outer membrane</keyword>
<dbReference type="NCBIfam" id="NF001304">
    <property type="entry name" value="PRK00249.1-4"/>
    <property type="match status" value="1"/>
</dbReference>
<dbReference type="AlphaFoldDB" id="A3QCM2"/>
<evidence type="ECO:0000256" key="2">
    <source>
        <dbReference type="ARBA" id="ARBA00004635"/>
    </source>
</evidence>
<keyword evidence="13" id="KW-0282">Flagellum</keyword>
<evidence type="ECO:0000256" key="6">
    <source>
        <dbReference type="ARBA" id="ARBA00023136"/>
    </source>
</evidence>
<evidence type="ECO:0000313" key="13">
    <source>
        <dbReference type="EMBL" id="ABO23220.1"/>
    </source>
</evidence>
<keyword evidence="8 11" id="KW-0975">Bacterial flagellum</keyword>
<dbReference type="Proteomes" id="UP000001558">
    <property type="component" value="Chromosome"/>
</dbReference>
<dbReference type="InterPro" id="IPR000527">
    <property type="entry name" value="Flag_Lring"/>
</dbReference>
<dbReference type="GO" id="GO:0009279">
    <property type="term" value="C:cell outer membrane"/>
    <property type="evidence" value="ECO:0007669"/>
    <property type="project" value="UniProtKB-SubCell"/>
</dbReference>
<keyword evidence="13" id="KW-0969">Cilium</keyword>
<comment type="similarity">
    <text evidence="3 11">Belongs to the FlgH family.</text>
</comment>
<dbReference type="PROSITE" id="PS51257">
    <property type="entry name" value="PROKAR_LIPOPROTEIN"/>
    <property type="match status" value="1"/>
</dbReference>
<dbReference type="HOGENOM" id="CLU_069313_0_2_6"/>
<evidence type="ECO:0000256" key="4">
    <source>
        <dbReference type="ARBA" id="ARBA00011439"/>
    </source>
</evidence>
<evidence type="ECO:0000256" key="10">
    <source>
        <dbReference type="ARBA" id="ARBA00023288"/>
    </source>
</evidence>
<evidence type="ECO:0000256" key="12">
    <source>
        <dbReference type="SAM" id="SignalP"/>
    </source>
</evidence>
<dbReference type="HAMAP" id="MF_00415">
    <property type="entry name" value="FlgH"/>
    <property type="match status" value="1"/>
</dbReference>
<keyword evidence="10 11" id="KW-0449">Lipoprotein</keyword>
<name>A3QCM2_SHELP</name>
<reference evidence="13 14" key="1">
    <citation type="submission" date="2007-03" db="EMBL/GenBank/DDBJ databases">
        <title>Complete sequence of Shewanella loihica PV-4.</title>
        <authorList>
            <consortium name="US DOE Joint Genome Institute"/>
            <person name="Copeland A."/>
            <person name="Lucas S."/>
            <person name="Lapidus A."/>
            <person name="Barry K."/>
            <person name="Detter J.C."/>
            <person name="Glavina del Rio T."/>
            <person name="Hammon N."/>
            <person name="Israni S."/>
            <person name="Dalin E."/>
            <person name="Tice H."/>
            <person name="Pitluck S."/>
            <person name="Chain P."/>
            <person name="Malfatti S."/>
            <person name="Shin M."/>
            <person name="Vergez L."/>
            <person name="Schmutz J."/>
            <person name="Larimer F."/>
            <person name="Land M."/>
            <person name="Hauser L."/>
            <person name="Kyrpides N."/>
            <person name="Mikhailova N."/>
            <person name="Romine M.F."/>
            <person name="Serres G."/>
            <person name="Fredrickson J."/>
            <person name="Tiedje J."/>
            <person name="Richardson P."/>
        </authorList>
    </citation>
    <scope>NUCLEOTIDE SEQUENCE [LARGE SCALE GENOMIC DNA]</scope>
    <source>
        <strain evidence="14">ATCC BAA-1088 / PV-4</strain>
    </source>
</reference>
<feature type="chain" id="PRO_5008947126" description="Flagellar L-ring protein" evidence="12">
    <location>
        <begin position="23"/>
        <end position="234"/>
    </location>
</feature>
<dbReference type="PANTHER" id="PTHR34933:SF1">
    <property type="entry name" value="FLAGELLAR L-RING PROTEIN"/>
    <property type="match status" value="1"/>
</dbReference>
<feature type="signal peptide" evidence="12">
    <location>
        <begin position="1"/>
        <end position="22"/>
    </location>
</feature>
<proteinExistence type="inferred from homology"/>
<dbReference type="STRING" id="323850.Shew_1351"/>
<dbReference type="GO" id="GO:0009427">
    <property type="term" value="C:bacterial-type flagellum basal body, distal rod, L ring"/>
    <property type="evidence" value="ECO:0007669"/>
    <property type="project" value="InterPro"/>
</dbReference>
<dbReference type="eggNOG" id="COG2063">
    <property type="taxonomic scope" value="Bacteria"/>
</dbReference>
<comment type="subcellular location">
    <subcellularLocation>
        <location evidence="11">Cell outer membrane</location>
        <topology evidence="11">Lipid-anchor</topology>
    </subcellularLocation>
    <subcellularLocation>
        <location evidence="11">Bacterial flagellum basal body</location>
    </subcellularLocation>
    <subcellularLocation>
        <location evidence="2">Membrane</location>
        <topology evidence="2">Lipid-anchor</topology>
    </subcellularLocation>
</comment>
<evidence type="ECO:0000256" key="7">
    <source>
        <dbReference type="ARBA" id="ARBA00023139"/>
    </source>
</evidence>
<dbReference type="GO" id="GO:0003774">
    <property type="term" value="F:cytoskeletal motor activity"/>
    <property type="evidence" value="ECO:0007669"/>
    <property type="project" value="InterPro"/>
</dbReference>
<keyword evidence="7" id="KW-0564">Palmitate</keyword>
<dbReference type="EMBL" id="CP000606">
    <property type="protein sequence ID" value="ABO23220.1"/>
    <property type="molecule type" value="Genomic_DNA"/>
</dbReference>
<dbReference type="PRINTS" id="PR01008">
    <property type="entry name" value="FLGLRINGFLGH"/>
</dbReference>
<evidence type="ECO:0000256" key="9">
    <source>
        <dbReference type="ARBA" id="ARBA00023237"/>
    </source>
</evidence>
<evidence type="ECO:0000313" key="14">
    <source>
        <dbReference type="Proteomes" id="UP000001558"/>
    </source>
</evidence>
<keyword evidence="14" id="KW-1185">Reference proteome</keyword>
<dbReference type="Pfam" id="PF02107">
    <property type="entry name" value="FlgH"/>
    <property type="match status" value="1"/>
</dbReference>
<accession>A3QCM2</accession>